<comment type="caution">
    <text evidence="3">The sequence shown here is derived from an EMBL/GenBank/DDBJ whole genome shotgun (WGS) entry which is preliminary data.</text>
</comment>
<dbReference type="InterPro" id="IPR007406">
    <property type="entry name" value="MukB_N_dom"/>
</dbReference>
<dbReference type="Proteomes" id="UP000316371">
    <property type="component" value="Unassembled WGS sequence"/>
</dbReference>
<evidence type="ECO:0000256" key="1">
    <source>
        <dbReference type="SAM" id="Coils"/>
    </source>
</evidence>
<dbReference type="Gene3D" id="3.40.1140.10">
    <property type="match status" value="1"/>
</dbReference>
<name>A0A553EDE5_9FLAO</name>
<evidence type="ECO:0000313" key="3">
    <source>
        <dbReference type="EMBL" id="TRX43077.1"/>
    </source>
</evidence>
<dbReference type="Pfam" id="PF04310">
    <property type="entry name" value="MukB"/>
    <property type="match status" value="1"/>
</dbReference>
<sequence>MKDYPIIKRLSTLGIVHHQGFDYDFNTFRTDFVGEGGAGKSMISDILQLICVGTSAFHSPTKGTSTREPKTMVLRTDGNGTDMGYAFINVEIEKNKCIVIGIYLESAGTSNMFIIQEGNNFDDDTQLIPFETVLGYSDFLKNNQILPIQNLKEHISNTLQLTCESWHKTSNYHKILFKNEILPIDLSISNKTLDNYAKIIQAFSRESLDMNKSEKLQSFLFGEEKEKELLEKFNQTVKELNGDTKEFDKNLNEIELLTDKQNALSELLKLRVEKDKNEQTFLLASFNHYIKEITNSENEIKEKINLYENSSKILIQLKTIVQEKIISTKEEIKIIEPKWDDAYKEKYKWEECENKLKKFFTWLQDFNCNEKEILREKYNKYHQNKLQITQLRELTEKLKSKDILTFFTNENLKGKNILVQINSKTEVYKKELEIKNKLKALHNIEDEKSLAHWALNQTKKLDLFQESIIHKYQNENIKVDDPSDVLLRYIPEPNQLIENLKISNQNDKGFWIDLNGLMEHISLIQSPIFDKEDKEEIKEYFQKQTFTIEEDISTLEKKLLNIELLLEVLEQLENPDDYVLAFNSNIGLEEQLENHEMYDVSNIIFNDYFDAFSREKEINEQITDARTNFRKLESEKRKLDNLNINLERELESFLTPIIIDEIDDYKSKYNFTSTNNNVDLGNLNTKLAEAEDYYVELKKAYNSQIINNNQTQSLKEIDLKISNSTHKKNEIYSQNPTLFAEEIVFNDYDDIEIDELEKKSKNANNEYILKYNFVVYTFLKQKISQYKDTGDFSPLCREILPQEIFDEKDLLDADIIEKISNYLRNINIKNKKLNSRKLQKLSEIIDDVSNEVSSQLMDIRTISNFLNSEEKKITGGHKVDLDVIYDNVFKKEWLNDFTEEISKDIQYGMDESLFETLKTFSTEFERFPTLEEKLKEAFYRTGGTRANKLEVRDLLNPKSYYGLKFSIKSAQGNKTAGSTSQTYSAIALLCMAKLSLIDKASKSKIRKGIRYMAIDEAEGLGSNFDMLYNIAKANDYQILSLSINPNKIDAENQNIYLLHNSLEDENINYTPVPIFGSSNN</sequence>
<feature type="coiled-coil region" evidence="1">
    <location>
        <begin position="615"/>
        <end position="652"/>
    </location>
</feature>
<keyword evidence="1" id="KW-0175">Coiled coil</keyword>
<proteinExistence type="predicted"/>
<dbReference type="OrthoDB" id="603257at2"/>
<reference evidence="3 4" key="1">
    <citation type="submission" date="2019-07" db="EMBL/GenBank/DDBJ databases">
        <title>Novel species of Flavobacterium.</title>
        <authorList>
            <person name="Liu Q."/>
            <person name="Xin Y.-H."/>
        </authorList>
    </citation>
    <scope>NUCLEOTIDE SEQUENCE [LARGE SCALE GENOMIC DNA]</scope>
    <source>
        <strain evidence="3 4">LB1R34</strain>
    </source>
</reference>
<dbReference type="GO" id="GO:0005524">
    <property type="term" value="F:ATP binding"/>
    <property type="evidence" value="ECO:0007669"/>
    <property type="project" value="InterPro"/>
</dbReference>
<evidence type="ECO:0000313" key="4">
    <source>
        <dbReference type="Proteomes" id="UP000316371"/>
    </source>
</evidence>
<feature type="domain" description="MukB N-terminal" evidence="2">
    <location>
        <begin position="12"/>
        <end position="224"/>
    </location>
</feature>
<dbReference type="GO" id="GO:0009295">
    <property type="term" value="C:nucleoid"/>
    <property type="evidence" value="ECO:0007669"/>
    <property type="project" value="InterPro"/>
</dbReference>
<dbReference type="RefSeq" id="WP_144254999.1">
    <property type="nucleotide sequence ID" value="NZ_VJZT01000001.1"/>
</dbReference>
<accession>A0A553EDE5</accession>
<organism evidence="3 4">
    <name type="scientific">Flavobacterium restrictum</name>
    <dbReference type="NCBI Taxonomy" id="2594428"/>
    <lineage>
        <taxon>Bacteria</taxon>
        <taxon>Pseudomonadati</taxon>
        <taxon>Bacteroidota</taxon>
        <taxon>Flavobacteriia</taxon>
        <taxon>Flavobacteriales</taxon>
        <taxon>Flavobacteriaceae</taxon>
        <taxon>Flavobacterium</taxon>
    </lineage>
</organism>
<dbReference type="AlphaFoldDB" id="A0A553EDE5"/>
<dbReference type="GO" id="GO:0007059">
    <property type="term" value="P:chromosome segregation"/>
    <property type="evidence" value="ECO:0007669"/>
    <property type="project" value="InterPro"/>
</dbReference>
<gene>
    <name evidence="3" type="ORF">FNW21_01710</name>
</gene>
<evidence type="ECO:0000259" key="2">
    <source>
        <dbReference type="Pfam" id="PF04310"/>
    </source>
</evidence>
<protein>
    <submittedName>
        <fullName evidence="3">DNA repair protein Rad50</fullName>
    </submittedName>
</protein>
<dbReference type="EMBL" id="VJZT01000001">
    <property type="protein sequence ID" value="TRX43077.1"/>
    <property type="molecule type" value="Genomic_DNA"/>
</dbReference>
<dbReference type="GO" id="GO:0003677">
    <property type="term" value="F:DNA binding"/>
    <property type="evidence" value="ECO:0007669"/>
    <property type="project" value="InterPro"/>
</dbReference>
<dbReference type="GO" id="GO:0030261">
    <property type="term" value="P:chromosome condensation"/>
    <property type="evidence" value="ECO:0007669"/>
    <property type="project" value="InterPro"/>
</dbReference>
<keyword evidence="4" id="KW-1185">Reference proteome</keyword>